<dbReference type="PANTHER" id="PTHR38797:SF4">
    <property type="entry name" value="NUCLEAR PORE COMPLEX PROTEIN NUP85"/>
    <property type="match status" value="1"/>
</dbReference>
<dbReference type="Pfam" id="PF12311">
    <property type="entry name" value="DUF3632"/>
    <property type="match status" value="1"/>
</dbReference>
<name>A0A319ED62_ASPSB</name>
<gene>
    <name evidence="1" type="ORF">BO78DRAFT_471299</name>
</gene>
<proteinExistence type="predicted"/>
<evidence type="ECO:0000313" key="1">
    <source>
        <dbReference type="EMBL" id="PYI04438.1"/>
    </source>
</evidence>
<organism evidence="1 2">
    <name type="scientific">Aspergillus sclerotiicarbonarius (strain CBS 121057 / IBT 28362)</name>
    <dbReference type="NCBI Taxonomy" id="1448318"/>
    <lineage>
        <taxon>Eukaryota</taxon>
        <taxon>Fungi</taxon>
        <taxon>Dikarya</taxon>
        <taxon>Ascomycota</taxon>
        <taxon>Pezizomycotina</taxon>
        <taxon>Eurotiomycetes</taxon>
        <taxon>Eurotiomycetidae</taxon>
        <taxon>Eurotiales</taxon>
        <taxon>Aspergillaceae</taxon>
        <taxon>Aspergillus</taxon>
        <taxon>Aspergillus subgen. Circumdati</taxon>
    </lineage>
</organism>
<dbReference type="OrthoDB" id="3350591at2759"/>
<dbReference type="AlphaFoldDB" id="A0A319ED62"/>
<keyword evidence="2" id="KW-1185">Reference proteome</keyword>
<dbReference type="InterPro" id="IPR053204">
    <property type="entry name" value="Oxopyrrolidines_Biosynth-assoc"/>
</dbReference>
<reference evidence="1 2" key="1">
    <citation type="submission" date="2018-02" db="EMBL/GenBank/DDBJ databases">
        <title>The genomes of Aspergillus section Nigri reveals drivers in fungal speciation.</title>
        <authorList>
            <consortium name="DOE Joint Genome Institute"/>
            <person name="Vesth T.C."/>
            <person name="Nybo J."/>
            <person name="Theobald S."/>
            <person name="Brandl J."/>
            <person name="Frisvad J.C."/>
            <person name="Nielsen K.F."/>
            <person name="Lyhne E.K."/>
            <person name="Kogle M.E."/>
            <person name="Kuo A."/>
            <person name="Riley R."/>
            <person name="Clum A."/>
            <person name="Nolan M."/>
            <person name="Lipzen A."/>
            <person name="Salamov A."/>
            <person name="Henrissat B."/>
            <person name="Wiebenga A."/>
            <person name="De vries R.P."/>
            <person name="Grigoriev I.V."/>
            <person name="Mortensen U.H."/>
            <person name="Andersen M.R."/>
            <person name="Baker S.E."/>
        </authorList>
    </citation>
    <scope>NUCLEOTIDE SEQUENCE [LARGE SCALE GENOMIC DNA]</scope>
    <source>
        <strain evidence="1 2">CBS 121057</strain>
    </source>
</reference>
<sequence>MTMHLAEFTYDYVDHSFNEAKRDKERERFLNANIFTIKLHYRLPPHSESKVMIGYGSWGLMKTLESTPWEKYHHPRIEAYLEHCEDDDSYNEARDEELEILDIRTLNGFVPAAAVWIEYCGKEIYEKEGSLGQEYPAYDKWTGPKGWSKERWALWKGRFEWISTVTALDRKTRKIAKGVMEQMGRIGQGEDGMF</sequence>
<protein>
    <submittedName>
        <fullName evidence="1">Uncharacterized protein</fullName>
    </submittedName>
</protein>
<accession>A0A319ED62</accession>
<dbReference type="STRING" id="1448318.A0A319ED62"/>
<dbReference type="Proteomes" id="UP000248423">
    <property type="component" value="Unassembled WGS sequence"/>
</dbReference>
<dbReference type="PANTHER" id="PTHR38797">
    <property type="entry name" value="NUCLEAR PORE COMPLEX PROTEIN NUP85-RELATED"/>
    <property type="match status" value="1"/>
</dbReference>
<dbReference type="EMBL" id="KZ826369">
    <property type="protein sequence ID" value="PYI04438.1"/>
    <property type="molecule type" value="Genomic_DNA"/>
</dbReference>
<dbReference type="VEuPathDB" id="FungiDB:BO78DRAFT_471299"/>
<evidence type="ECO:0000313" key="2">
    <source>
        <dbReference type="Proteomes" id="UP000248423"/>
    </source>
</evidence>
<dbReference type="InterPro" id="IPR022085">
    <property type="entry name" value="OpdG"/>
</dbReference>